<dbReference type="Proteomes" id="UP000581087">
    <property type="component" value="Unassembled WGS sequence"/>
</dbReference>
<evidence type="ECO:0000313" key="3">
    <source>
        <dbReference type="EMBL" id="NYD65704.1"/>
    </source>
</evidence>
<protein>
    <submittedName>
        <fullName evidence="3">DNA-binding transcriptional MerR regulator</fullName>
    </submittedName>
    <submittedName>
        <fullName evidence="4">MerR family transcriptional regulator</fullName>
    </submittedName>
</protein>
<dbReference type="InterPro" id="IPR000551">
    <property type="entry name" value="MerR-type_HTH_dom"/>
</dbReference>
<dbReference type="PANTHER" id="PTHR30204:SF97">
    <property type="entry name" value="MERR FAMILY REGULATORY PROTEIN"/>
    <property type="match status" value="1"/>
</dbReference>
<gene>
    <name evidence="3" type="ORF">BJ972_000223</name>
    <name evidence="4" type="ORF">ESP50_14965</name>
</gene>
<dbReference type="PROSITE" id="PS50937">
    <property type="entry name" value="HTH_MERR_2"/>
    <property type="match status" value="1"/>
</dbReference>
<reference evidence="3 6" key="2">
    <citation type="submission" date="2020-07" db="EMBL/GenBank/DDBJ databases">
        <title>Sequencing the genomes of 1000 actinobacteria strains.</title>
        <authorList>
            <person name="Klenk H.-P."/>
        </authorList>
    </citation>
    <scope>NUCLEOTIDE SEQUENCE [LARGE SCALE GENOMIC DNA]</scope>
    <source>
        <strain evidence="3 6">DSM 23870</strain>
    </source>
</reference>
<dbReference type="InterPro" id="IPR009061">
    <property type="entry name" value="DNA-bd_dom_put_sf"/>
</dbReference>
<dbReference type="SUPFAM" id="SSF46955">
    <property type="entry name" value="Putative DNA-binding domain"/>
    <property type="match status" value="1"/>
</dbReference>
<feature type="domain" description="HTH merR-type" evidence="2">
    <location>
        <begin position="1"/>
        <end position="68"/>
    </location>
</feature>
<dbReference type="EMBL" id="SDPM01000009">
    <property type="protein sequence ID" value="RXZ85501.1"/>
    <property type="molecule type" value="Genomic_DNA"/>
</dbReference>
<evidence type="ECO:0000259" key="2">
    <source>
        <dbReference type="PROSITE" id="PS50937"/>
    </source>
</evidence>
<dbReference type="EMBL" id="JACCBI010000001">
    <property type="protein sequence ID" value="NYD65704.1"/>
    <property type="molecule type" value="Genomic_DNA"/>
</dbReference>
<sequence length="116" mass="12486">MRIGEVAARSGASIRSIRYYEECGLLDPVRSGSGQRHYDESSVERVVIIKQLLAAGLGTTAVADVLPCLAEPATQTSSVTARLRVERDRLSVEIADRLATRDALDAIIDAAPPLPR</sequence>
<organism evidence="4 5">
    <name type="scientific">Agromyces atrinae</name>
    <dbReference type="NCBI Taxonomy" id="592376"/>
    <lineage>
        <taxon>Bacteria</taxon>
        <taxon>Bacillati</taxon>
        <taxon>Actinomycetota</taxon>
        <taxon>Actinomycetes</taxon>
        <taxon>Micrococcales</taxon>
        <taxon>Microbacteriaceae</taxon>
        <taxon>Agromyces</taxon>
    </lineage>
</organism>
<dbReference type="GO" id="GO:0003700">
    <property type="term" value="F:DNA-binding transcription factor activity"/>
    <property type="evidence" value="ECO:0007669"/>
    <property type="project" value="InterPro"/>
</dbReference>
<dbReference type="PANTHER" id="PTHR30204">
    <property type="entry name" value="REDOX-CYCLING DRUG-SENSING TRANSCRIPTIONAL ACTIVATOR SOXR"/>
    <property type="match status" value="1"/>
</dbReference>
<keyword evidence="1 3" id="KW-0238">DNA-binding</keyword>
<evidence type="ECO:0000313" key="6">
    <source>
        <dbReference type="Proteomes" id="UP000581087"/>
    </source>
</evidence>
<accession>A0A4Q2M6J2</accession>
<dbReference type="InterPro" id="IPR047057">
    <property type="entry name" value="MerR_fam"/>
</dbReference>
<dbReference type="GO" id="GO:0003677">
    <property type="term" value="F:DNA binding"/>
    <property type="evidence" value="ECO:0007669"/>
    <property type="project" value="UniProtKB-KW"/>
</dbReference>
<dbReference type="OrthoDB" id="9802039at2"/>
<dbReference type="Proteomes" id="UP000292686">
    <property type="component" value="Unassembled WGS sequence"/>
</dbReference>
<evidence type="ECO:0000313" key="5">
    <source>
        <dbReference type="Proteomes" id="UP000292686"/>
    </source>
</evidence>
<dbReference type="AlphaFoldDB" id="A0A4Q2M6J2"/>
<keyword evidence="5" id="KW-1185">Reference proteome</keyword>
<dbReference type="Pfam" id="PF13411">
    <property type="entry name" value="MerR_1"/>
    <property type="match status" value="1"/>
</dbReference>
<comment type="caution">
    <text evidence="4">The sequence shown here is derived from an EMBL/GenBank/DDBJ whole genome shotgun (WGS) entry which is preliminary data.</text>
</comment>
<dbReference type="SMART" id="SM00422">
    <property type="entry name" value="HTH_MERR"/>
    <property type="match status" value="1"/>
</dbReference>
<dbReference type="PRINTS" id="PR00040">
    <property type="entry name" value="HTHMERR"/>
</dbReference>
<evidence type="ECO:0000256" key="1">
    <source>
        <dbReference type="ARBA" id="ARBA00023125"/>
    </source>
</evidence>
<dbReference type="Gene3D" id="1.10.1660.10">
    <property type="match status" value="1"/>
</dbReference>
<evidence type="ECO:0000313" key="4">
    <source>
        <dbReference type="EMBL" id="RXZ85501.1"/>
    </source>
</evidence>
<name>A0A4Q2M6J2_9MICO</name>
<reference evidence="4 5" key="1">
    <citation type="submission" date="2019-01" db="EMBL/GenBank/DDBJ databases">
        <title>Agromyces.</title>
        <authorList>
            <person name="Li J."/>
        </authorList>
    </citation>
    <scope>NUCLEOTIDE SEQUENCE [LARGE SCALE GENOMIC DNA]</scope>
    <source>
        <strain evidence="4 5">DSM 23870</strain>
    </source>
</reference>
<dbReference type="RefSeq" id="WP_129176600.1">
    <property type="nucleotide sequence ID" value="NZ_JACCBI010000001.1"/>
</dbReference>
<proteinExistence type="predicted"/>